<organism evidence="2 3">
    <name type="scientific">Brachybacterium fresconis</name>
    <dbReference type="NCBI Taxonomy" id="173363"/>
    <lineage>
        <taxon>Bacteria</taxon>
        <taxon>Bacillati</taxon>
        <taxon>Actinomycetota</taxon>
        <taxon>Actinomycetes</taxon>
        <taxon>Micrococcales</taxon>
        <taxon>Dermabacteraceae</taxon>
        <taxon>Brachybacterium</taxon>
    </lineage>
</organism>
<dbReference type="RefSeq" id="WP_343908487.1">
    <property type="nucleotide sequence ID" value="NZ_BAAAJV010000040.1"/>
</dbReference>
<accession>A0ABS4YN55</accession>
<evidence type="ECO:0000313" key="3">
    <source>
        <dbReference type="Proteomes" id="UP000698222"/>
    </source>
</evidence>
<feature type="transmembrane region" description="Helical" evidence="1">
    <location>
        <begin position="264"/>
        <end position="286"/>
    </location>
</feature>
<keyword evidence="1" id="KW-1133">Transmembrane helix</keyword>
<gene>
    <name evidence="2" type="ORF">JOF44_003101</name>
</gene>
<evidence type="ECO:0000313" key="2">
    <source>
        <dbReference type="EMBL" id="MBP2410198.1"/>
    </source>
</evidence>
<feature type="transmembrane region" description="Helical" evidence="1">
    <location>
        <begin position="298"/>
        <end position="330"/>
    </location>
</feature>
<evidence type="ECO:0000256" key="1">
    <source>
        <dbReference type="SAM" id="Phobius"/>
    </source>
</evidence>
<dbReference type="EMBL" id="JAGIOC010000001">
    <property type="protein sequence ID" value="MBP2410198.1"/>
    <property type="molecule type" value="Genomic_DNA"/>
</dbReference>
<feature type="transmembrane region" description="Helical" evidence="1">
    <location>
        <begin position="203"/>
        <end position="223"/>
    </location>
</feature>
<keyword evidence="1" id="KW-0472">Membrane</keyword>
<sequence>MIAMPLYCARAAAISVARGEISAFAQRHFPLIVDELRLFVPAHDTRVRTVITRTSGGWVDLWPKWFRQNPDMKLEASQWEVSVERSDADSVADRRAAHEKQANQAAIASELPGTAFDAETMGVFTAAEPSKVVPEPSTAPWRSIGFMALVVVALLVAVGSGALPWLPVTTWVRWVGGGVAVLASVTAALWITGDRLSRWVRAFSVLIALFFCATLGFASSILVSQIASYWLTIPIAIAIIGIYFGWVHLYALHPGVRGLWSMPAISLLAAASAVIGQSSVALWLGSLGIPSAKVAVPGWFHLIVAVATAGVFVTVIVLVGSLCGWARYVGVGGGSLMERAQAFLGVLFVTLMWLLLTVATTLLTSSTAIGSWYAKLDEGGTPMLTAEFFYSGCIVDSGGDLERAVILEGVEGGAWKVAFSEGETETPVASATRIDAERFTVLRAGDADARCR</sequence>
<keyword evidence="1" id="KW-0812">Transmembrane</keyword>
<dbReference type="Proteomes" id="UP000698222">
    <property type="component" value="Unassembled WGS sequence"/>
</dbReference>
<feature type="transmembrane region" description="Helical" evidence="1">
    <location>
        <begin position="229"/>
        <end position="252"/>
    </location>
</feature>
<name>A0ABS4YN55_9MICO</name>
<keyword evidence="3" id="KW-1185">Reference proteome</keyword>
<feature type="transmembrane region" description="Helical" evidence="1">
    <location>
        <begin position="171"/>
        <end position="191"/>
    </location>
</feature>
<comment type="caution">
    <text evidence="2">The sequence shown here is derived from an EMBL/GenBank/DDBJ whole genome shotgun (WGS) entry which is preliminary data.</text>
</comment>
<protein>
    <submittedName>
        <fullName evidence="2">Uncharacterized protein</fullName>
    </submittedName>
</protein>
<feature type="transmembrane region" description="Helical" evidence="1">
    <location>
        <begin position="342"/>
        <end position="363"/>
    </location>
</feature>
<proteinExistence type="predicted"/>
<feature type="transmembrane region" description="Helical" evidence="1">
    <location>
        <begin position="144"/>
        <end position="165"/>
    </location>
</feature>
<reference evidence="2 3" key="1">
    <citation type="submission" date="2021-03" db="EMBL/GenBank/DDBJ databases">
        <title>Sequencing the genomes of 1000 actinobacteria strains.</title>
        <authorList>
            <person name="Klenk H.-P."/>
        </authorList>
    </citation>
    <scope>NUCLEOTIDE SEQUENCE [LARGE SCALE GENOMIC DNA]</scope>
    <source>
        <strain evidence="2 3">DSM 14564</strain>
    </source>
</reference>